<evidence type="ECO:0000256" key="1">
    <source>
        <dbReference type="SAM" id="MobiDB-lite"/>
    </source>
</evidence>
<dbReference type="AlphaFoldDB" id="A0A0J6WVE4"/>
<evidence type="ECO:0008006" key="5">
    <source>
        <dbReference type="Google" id="ProtNLM"/>
    </source>
</evidence>
<reference evidence="3 4" key="1">
    <citation type="submission" date="2015-06" db="EMBL/GenBank/DDBJ databases">
        <title>Draft genome sequence of beer spoilage bacterium Megasphaera cerevisiae type strain 20462.</title>
        <authorList>
            <person name="Kutumbaka K."/>
            <person name="Pasmowitz J."/>
            <person name="Mategko J."/>
            <person name="Reyes D."/>
            <person name="Friedrich A."/>
            <person name="Han S."/>
            <person name="Martens-Habbena W."/>
            <person name="Neal-McKinney J."/>
            <person name="Janagama H.K."/>
            <person name="Nadala C."/>
            <person name="Samadpour M."/>
        </authorList>
    </citation>
    <scope>NUCLEOTIDE SEQUENCE [LARGE SCALE GENOMIC DNA]</scope>
    <source>
        <strain evidence="3 4">DSM 20462</strain>
    </source>
</reference>
<sequence length="168" mass="18955">MPYEKPDSEQFLDSRFYPSHKAPSGKHGKKKFVVLLIVILLGGIGFYAWNVFHDVSEETLYEEAVTEARAGQWKQVVSMTREYMNGPEGKLKDLHMYGMTKVFIQNGQLAAAERALATIPDDFDDTFTADIKKLKNDIPEMKKEQQDKSGNAEDSQKGISGGMDDQMK</sequence>
<protein>
    <recommendedName>
        <fullName evidence="5">Tetratricopeptide repeat-like domain-containing protein</fullName>
    </recommendedName>
</protein>
<feature type="compositionally biased region" description="Basic and acidic residues" evidence="1">
    <location>
        <begin position="138"/>
        <end position="156"/>
    </location>
</feature>
<organism evidence="3 4">
    <name type="scientific">Megasphaera cerevisiae DSM 20462</name>
    <dbReference type="NCBI Taxonomy" id="1122219"/>
    <lineage>
        <taxon>Bacteria</taxon>
        <taxon>Bacillati</taxon>
        <taxon>Bacillota</taxon>
        <taxon>Negativicutes</taxon>
        <taxon>Veillonellales</taxon>
        <taxon>Veillonellaceae</taxon>
        <taxon>Megasphaera</taxon>
    </lineage>
</organism>
<name>A0A0J6WVE4_9FIRM</name>
<comment type="caution">
    <text evidence="3">The sequence shown here is derived from an EMBL/GenBank/DDBJ whole genome shotgun (WGS) entry which is preliminary data.</text>
</comment>
<dbReference type="InParanoid" id="A0A0J6WVE4"/>
<dbReference type="EMBL" id="LEKT01000021">
    <property type="protein sequence ID" value="KMO86514.1"/>
    <property type="molecule type" value="Genomic_DNA"/>
</dbReference>
<evidence type="ECO:0000256" key="2">
    <source>
        <dbReference type="SAM" id="Phobius"/>
    </source>
</evidence>
<keyword evidence="2" id="KW-0812">Transmembrane</keyword>
<proteinExistence type="predicted"/>
<keyword evidence="2" id="KW-0472">Membrane</keyword>
<evidence type="ECO:0000313" key="3">
    <source>
        <dbReference type="EMBL" id="KMO86514.1"/>
    </source>
</evidence>
<dbReference type="RefSeq" id="WP_048514264.1">
    <property type="nucleotide sequence ID" value="NZ_LEKT01000021.1"/>
</dbReference>
<accession>A0A0J6WVE4</accession>
<gene>
    <name evidence="3" type="ORF">AB840_07735</name>
</gene>
<dbReference type="Proteomes" id="UP000036503">
    <property type="component" value="Unassembled WGS sequence"/>
</dbReference>
<keyword evidence="2" id="KW-1133">Transmembrane helix</keyword>
<dbReference type="PATRIC" id="fig|1122219.3.peg.1224"/>
<evidence type="ECO:0000313" key="4">
    <source>
        <dbReference type="Proteomes" id="UP000036503"/>
    </source>
</evidence>
<dbReference type="STRING" id="39029.BSR42_00175"/>
<keyword evidence="4" id="KW-1185">Reference proteome</keyword>
<feature type="region of interest" description="Disordered" evidence="1">
    <location>
        <begin position="138"/>
        <end position="168"/>
    </location>
</feature>
<feature type="transmembrane region" description="Helical" evidence="2">
    <location>
        <begin position="32"/>
        <end position="52"/>
    </location>
</feature>